<dbReference type="EMBL" id="FN668683">
    <property type="protein sequence ID" value="CBK24239.2"/>
    <property type="molecule type" value="Genomic_DNA"/>
</dbReference>
<feature type="transmembrane region" description="Helical" evidence="1">
    <location>
        <begin position="126"/>
        <end position="147"/>
    </location>
</feature>
<keyword evidence="1" id="KW-1133">Transmembrane helix</keyword>
<evidence type="ECO:0000313" key="3">
    <source>
        <dbReference type="Proteomes" id="UP000008312"/>
    </source>
</evidence>
<keyword evidence="1" id="KW-0812">Transmembrane</keyword>
<dbReference type="OrthoDB" id="201975at2759"/>
<keyword evidence="1" id="KW-0472">Membrane</keyword>
<dbReference type="AlphaFoldDB" id="D8M850"/>
<reference evidence="2" key="1">
    <citation type="submission" date="2010-02" db="EMBL/GenBank/DDBJ databases">
        <title>Sequencing and annotation of the Blastocystis hominis genome.</title>
        <authorList>
            <person name="Wincker P."/>
        </authorList>
    </citation>
    <scope>NUCLEOTIDE SEQUENCE</scope>
    <source>
        <strain evidence="2">Singapore isolate B</strain>
    </source>
</reference>
<dbReference type="GeneID" id="24921046"/>
<protein>
    <submittedName>
        <fullName evidence="2">Uncharacterized protein</fullName>
    </submittedName>
</protein>
<proteinExistence type="predicted"/>
<dbReference type="Proteomes" id="UP000008312">
    <property type="component" value="Unassembled WGS sequence"/>
</dbReference>
<organism evidence="2">
    <name type="scientific">Blastocystis hominis</name>
    <dbReference type="NCBI Taxonomy" id="12968"/>
    <lineage>
        <taxon>Eukaryota</taxon>
        <taxon>Sar</taxon>
        <taxon>Stramenopiles</taxon>
        <taxon>Bigyra</taxon>
        <taxon>Opalozoa</taxon>
        <taxon>Opalinata</taxon>
        <taxon>Blastocystidae</taxon>
        <taxon>Blastocystis</taxon>
    </lineage>
</organism>
<name>D8M850_BLAHO</name>
<evidence type="ECO:0000256" key="1">
    <source>
        <dbReference type="SAM" id="Phobius"/>
    </source>
</evidence>
<feature type="transmembrane region" description="Helical" evidence="1">
    <location>
        <begin position="48"/>
        <end position="67"/>
    </location>
</feature>
<sequence>MSVSSCLSSTRVCFIITLNMILVIIGLAIMGATSFYGMAVSKEFAPNIYIGLSTGFVTFFFSLLLVCGSYRSRCYLLTYNFIMILLCLAETIFVSMYFINDTRDIIKKILDFPDNYYTFIEENSTLILIVGGCIVGVQFLAVIMAGIHASELKKTPSDTPLLPTNDVQEHRMTYAERAREKYNLDKYRD</sequence>
<gene>
    <name evidence="2" type="ORF">GSBLH_T00003999001</name>
</gene>
<accession>D8M850</accession>
<keyword evidence="3" id="KW-1185">Reference proteome</keyword>
<dbReference type="RefSeq" id="XP_012898287.1">
    <property type="nucleotide sequence ID" value="XM_013042833.1"/>
</dbReference>
<dbReference type="InParanoid" id="D8M850"/>
<feature type="transmembrane region" description="Helical" evidence="1">
    <location>
        <begin position="79"/>
        <end position="99"/>
    </location>
</feature>
<evidence type="ECO:0000313" key="2">
    <source>
        <dbReference type="EMBL" id="CBK24239.2"/>
    </source>
</evidence>
<feature type="transmembrane region" description="Helical" evidence="1">
    <location>
        <begin position="12"/>
        <end position="36"/>
    </location>
</feature>